<proteinExistence type="predicted"/>
<organism evidence="1">
    <name type="scientific">Phaeodactylum tricornutum</name>
    <name type="common">Diatom</name>
    <dbReference type="NCBI Taxonomy" id="2850"/>
    <lineage>
        <taxon>Eukaryota</taxon>
        <taxon>Sar</taxon>
        <taxon>Stramenopiles</taxon>
        <taxon>Ochrophyta</taxon>
        <taxon>Bacillariophyta</taxon>
        <taxon>Bacillariophyceae</taxon>
        <taxon>Bacillariophycidae</taxon>
        <taxon>Naviculales</taxon>
        <taxon>Phaeodactylaceae</taxon>
        <taxon>Phaeodactylum</taxon>
    </lineage>
</organism>
<protein>
    <recommendedName>
        <fullName evidence="2">Kinesin light chain</fullName>
    </recommendedName>
</protein>
<dbReference type="InterPro" id="IPR019734">
    <property type="entry name" value="TPR_rpt"/>
</dbReference>
<evidence type="ECO:0000313" key="1">
    <source>
        <dbReference type="EMBL" id="CAG9279340.1"/>
    </source>
</evidence>
<dbReference type="Proteomes" id="UP000836788">
    <property type="component" value="Chromosome 11"/>
</dbReference>
<dbReference type="SUPFAM" id="SSF48452">
    <property type="entry name" value="TPR-like"/>
    <property type="match status" value="1"/>
</dbReference>
<dbReference type="InterPro" id="IPR011990">
    <property type="entry name" value="TPR-like_helical_dom_sf"/>
</dbReference>
<accession>A0A8J9S1V0</accession>
<dbReference type="EMBL" id="OU594952">
    <property type="protein sequence ID" value="CAG9279340.1"/>
    <property type="molecule type" value="Genomic_DNA"/>
</dbReference>
<dbReference type="Pfam" id="PF13424">
    <property type="entry name" value="TPR_12"/>
    <property type="match status" value="1"/>
</dbReference>
<dbReference type="SMART" id="SM00028">
    <property type="entry name" value="TPR"/>
    <property type="match status" value="2"/>
</dbReference>
<name>A0A8J9S1V0_PHATR</name>
<reference evidence="1" key="1">
    <citation type="submission" date="2022-02" db="EMBL/GenBank/DDBJ databases">
        <authorList>
            <person name="Giguere J D."/>
        </authorList>
    </citation>
    <scope>NUCLEOTIDE SEQUENCE</scope>
    <source>
        <strain evidence="1">CCAP 1055/1</strain>
    </source>
</reference>
<evidence type="ECO:0008006" key="2">
    <source>
        <dbReference type="Google" id="ProtNLM"/>
    </source>
</evidence>
<sequence length="256" mass="28873">MMSRIESRALERTSSFDTSYKMVMKKTQQSTSFRRLSGTTRKGASSLSLGLNLDRLQVVLRSVVAKYTDDEDLASMAISECDAITHRSRQDRILRNDDLYNIMNVLEAFLSSSSTLPALVVFEVHSLIGLLSAEQKKYSSAIQSYMKALWMAASADNIPEEELAVTLHRLGKAYGELANHLEAKNLLEKALKVYEKVNVRKDHPCVVDARSAMAHYASKYRVSEASWCSLPFRRASQKLCSVDEERESHLGRRESL</sequence>
<gene>
    <name evidence="1" type="ORF">PTTT1_LOCUS9773</name>
</gene>
<dbReference type="AlphaFoldDB" id="A0A8J9S1V0"/>
<dbReference type="Gene3D" id="1.25.40.10">
    <property type="entry name" value="Tetratricopeptide repeat domain"/>
    <property type="match status" value="1"/>
</dbReference>